<feature type="domain" description="IF140/IFT172/WDR19 TPR" evidence="7">
    <location>
        <begin position="33"/>
        <end position="92"/>
    </location>
</feature>
<dbReference type="InterPro" id="IPR056168">
    <property type="entry name" value="TPR_IF140/IFT172/WDR19"/>
</dbReference>
<gene>
    <name evidence="8" type="primary">mal_1</name>
    <name evidence="8" type="ORF">CM83_16929</name>
    <name evidence="9" type="ORF">g.927</name>
</gene>
<feature type="region of interest" description="Disordered" evidence="6">
    <location>
        <begin position="1"/>
        <end position="25"/>
    </location>
</feature>
<name>A0A0A9YGS3_LYGHE</name>
<evidence type="ECO:0000313" key="8">
    <source>
        <dbReference type="EMBL" id="JAG32262.1"/>
    </source>
</evidence>
<organism evidence="8">
    <name type="scientific">Lygus hesperus</name>
    <name type="common">Western plant bug</name>
    <dbReference type="NCBI Taxonomy" id="30085"/>
    <lineage>
        <taxon>Eukaryota</taxon>
        <taxon>Metazoa</taxon>
        <taxon>Ecdysozoa</taxon>
        <taxon>Arthropoda</taxon>
        <taxon>Hexapoda</taxon>
        <taxon>Insecta</taxon>
        <taxon>Pterygota</taxon>
        <taxon>Neoptera</taxon>
        <taxon>Paraneoptera</taxon>
        <taxon>Hemiptera</taxon>
        <taxon>Heteroptera</taxon>
        <taxon>Panheteroptera</taxon>
        <taxon>Cimicomorpha</taxon>
        <taxon>Miridae</taxon>
        <taxon>Mirini</taxon>
        <taxon>Lygus</taxon>
    </lineage>
</organism>
<accession>A0A0A9YGS3</accession>
<dbReference type="AlphaFoldDB" id="A0A0A9YGS3"/>
<dbReference type="GO" id="GO:0005929">
    <property type="term" value="C:cilium"/>
    <property type="evidence" value="ECO:0007669"/>
    <property type="project" value="UniProtKB-SubCell"/>
</dbReference>
<evidence type="ECO:0000259" key="7">
    <source>
        <dbReference type="Pfam" id="PF24762"/>
    </source>
</evidence>
<dbReference type="EMBL" id="GBHO01011342">
    <property type="protein sequence ID" value="JAG32262.1"/>
    <property type="molecule type" value="Transcribed_RNA"/>
</dbReference>
<feature type="compositionally biased region" description="Polar residues" evidence="6">
    <location>
        <begin position="1"/>
        <end position="21"/>
    </location>
</feature>
<sequence length="158" mass="17920">MKSSPRRVSTNSNGGAEQSTSDDPRTAFTELFTQKKELLIWWANHCERRRNFAEALQFYNAGEDVFNVVRMLCTCVVPAKIDQALELVNHEIKRVRSEYEQRHTKATAVVPDYAISTTRGNAKGVNNKGKEQTGIEDAPDYVGAAFFIGQYYEQTHEL</sequence>
<dbReference type="EMBL" id="GDHC01020550">
    <property type="protein sequence ID" value="JAP98078.1"/>
    <property type="molecule type" value="Transcribed_RNA"/>
</dbReference>
<reference evidence="8" key="1">
    <citation type="journal article" date="2014" name="PLoS ONE">
        <title>Transcriptome-Based Identification of ABC Transporters in the Western Tarnished Plant Bug Lygus hesperus.</title>
        <authorList>
            <person name="Hull J.J."/>
            <person name="Chaney K."/>
            <person name="Geib S.M."/>
            <person name="Fabrick J.A."/>
            <person name="Brent C.S."/>
            <person name="Walsh D."/>
            <person name="Lavine L.C."/>
        </authorList>
    </citation>
    <scope>NUCLEOTIDE SEQUENCE</scope>
</reference>
<evidence type="ECO:0000256" key="4">
    <source>
        <dbReference type="ARBA" id="ARBA00023069"/>
    </source>
</evidence>
<evidence type="ECO:0000256" key="6">
    <source>
        <dbReference type="SAM" id="MobiDB-lite"/>
    </source>
</evidence>
<keyword evidence="5" id="KW-0966">Cell projection</keyword>
<evidence type="ECO:0000256" key="3">
    <source>
        <dbReference type="ARBA" id="ARBA00022737"/>
    </source>
</evidence>
<dbReference type="Pfam" id="PF24762">
    <property type="entry name" value="TPR_IF140-IFT172"/>
    <property type="match status" value="1"/>
</dbReference>
<keyword evidence="3" id="KW-0677">Repeat</keyword>
<proteinExistence type="predicted"/>
<evidence type="ECO:0000256" key="2">
    <source>
        <dbReference type="ARBA" id="ARBA00022574"/>
    </source>
</evidence>
<protein>
    <submittedName>
        <fullName evidence="8">Molybdenum cofactor sulfurase</fullName>
    </submittedName>
</protein>
<keyword evidence="2" id="KW-0853">WD repeat</keyword>
<evidence type="ECO:0000256" key="1">
    <source>
        <dbReference type="ARBA" id="ARBA00004138"/>
    </source>
</evidence>
<reference evidence="9" key="3">
    <citation type="journal article" date="2016" name="Gigascience">
        <title>De novo construction of an expanded transcriptome assembly for the western tarnished plant bug, Lygus hesperus.</title>
        <authorList>
            <person name="Tassone E.E."/>
            <person name="Geib S.M."/>
            <person name="Hall B."/>
            <person name="Fabrick J.A."/>
            <person name="Brent C.S."/>
            <person name="Hull J.J."/>
        </authorList>
    </citation>
    <scope>NUCLEOTIDE SEQUENCE</scope>
</reference>
<comment type="subcellular location">
    <subcellularLocation>
        <location evidence="1">Cell projection</location>
        <location evidence="1">Cilium</location>
    </subcellularLocation>
</comment>
<reference evidence="8" key="2">
    <citation type="submission" date="2014-07" db="EMBL/GenBank/DDBJ databases">
        <authorList>
            <person name="Hull J."/>
        </authorList>
    </citation>
    <scope>NUCLEOTIDE SEQUENCE</scope>
</reference>
<keyword evidence="4" id="KW-0969">Cilium</keyword>
<evidence type="ECO:0000313" key="9">
    <source>
        <dbReference type="EMBL" id="JAP98078.1"/>
    </source>
</evidence>
<evidence type="ECO:0000256" key="5">
    <source>
        <dbReference type="ARBA" id="ARBA00023273"/>
    </source>
</evidence>